<dbReference type="KEGG" id="bacg:D2962_10630"/>
<dbReference type="GO" id="GO:0051539">
    <property type="term" value="F:4 iron, 4 sulfur cluster binding"/>
    <property type="evidence" value="ECO:0007669"/>
    <property type="project" value="UniProtKB-KW"/>
</dbReference>
<keyword evidence="5 7" id="KW-0411">Iron-sulfur</keyword>
<evidence type="ECO:0000256" key="7">
    <source>
        <dbReference type="PIRSR" id="PIRSR004762-1"/>
    </source>
</evidence>
<feature type="binding site" evidence="7">
    <location>
        <position position="74"/>
    </location>
    <ligand>
        <name>[4Fe-4S] cluster</name>
        <dbReference type="ChEBI" id="CHEBI:49883"/>
        <note>4Fe-4S-S-AdoMet</note>
    </ligand>
</feature>
<dbReference type="SMART" id="SM00876">
    <property type="entry name" value="BATS"/>
    <property type="match status" value="1"/>
</dbReference>
<feature type="binding site" evidence="8">
    <location>
        <position position="192"/>
    </location>
    <ligand>
        <name>S-adenosyl-L-methionine</name>
        <dbReference type="ChEBI" id="CHEBI:59789"/>
    </ligand>
</feature>
<evidence type="ECO:0000256" key="4">
    <source>
        <dbReference type="ARBA" id="ARBA00023004"/>
    </source>
</evidence>
<dbReference type="GO" id="GO:0046872">
    <property type="term" value="F:metal ion binding"/>
    <property type="evidence" value="ECO:0007669"/>
    <property type="project" value="UniProtKB-KW"/>
</dbReference>
<dbReference type="Pfam" id="PF04055">
    <property type="entry name" value="Radical_SAM"/>
    <property type="match status" value="1"/>
</dbReference>
<keyword evidence="3" id="KW-0479">Metal-binding</keyword>
<organism evidence="10 11">
    <name type="scientific">Biomaibacter acetigenes</name>
    <dbReference type="NCBI Taxonomy" id="2316383"/>
    <lineage>
        <taxon>Bacteria</taxon>
        <taxon>Bacillati</taxon>
        <taxon>Bacillota</taxon>
        <taxon>Clostridia</taxon>
        <taxon>Thermosediminibacterales</taxon>
        <taxon>Tepidanaerobacteraceae</taxon>
        <taxon>Biomaibacter</taxon>
    </lineage>
</organism>
<dbReference type="SFLD" id="SFLDG01280">
    <property type="entry name" value="HydE/PylB-like"/>
    <property type="match status" value="1"/>
</dbReference>
<name>A0A3G2R6G8_9FIRM</name>
<dbReference type="SFLD" id="SFLDS00029">
    <property type="entry name" value="Radical_SAM"/>
    <property type="match status" value="1"/>
</dbReference>
<evidence type="ECO:0000256" key="2">
    <source>
        <dbReference type="ARBA" id="ARBA00022691"/>
    </source>
</evidence>
<keyword evidence="4 7" id="KW-0408">Iron</keyword>
<dbReference type="GO" id="GO:0044272">
    <property type="term" value="P:sulfur compound biosynthetic process"/>
    <property type="evidence" value="ECO:0007669"/>
    <property type="project" value="UniProtKB-ARBA"/>
</dbReference>
<dbReference type="InterPro" id="IPR010722">
    <property type="entry name" value="BATS_dom"/>
</dbReference>
<dbReference type="InterPro" id="IPR034422">
    <property type="entry name" value="HydE/PylB-like"/>
</dbReference>
<evidence type="ECO:0000313" key="10">
    <source>
        <dbReference type="EMBL" id="AYO31001.1"/>
    </source>
</evidence>
<evidence type="ECO:0000313" key="11">
    <source>
        <dbReference type="Proteomes" id="UP000280960"/>
    </source>
</evidence>
<keyword evidence="2 7" id="KW-0949">S-adenosyl-L-methionine</keyword>
<protein>
    <submittedName>
        <fullName evidence="10">[FeFe] hydrogenase H-cluster radical SAM maturase HydE</fullName>
    </submittedName>
</protein>
<comment type="cofactor">
    <cofactor evidence="7">
        <name>[4Fe-4S] cluster</name>
        <dbReference type="ChEBI" id="CHEBI:49883"/>
    </cofactor>
    <text evidence="7">Binds 1 [4Fe-4S] cluster. The cluster is coordinated with 3 cysteines and an exchangeable S-adenosyl-L-methionine.</text>
</comment>
<dbReference type="GO" id="GO:0016740">
    <property type="term" value="F:transferase activity"/>
    <property type="evidence" value="ECO:0007669"/>
    <property type="project" value="TreeGrafter"/>
</dbReference>
<dbReference type="CDD" id="cd01335">
    <property type="entry name" value="Radical_SAM"/>
    <property type="match status" value="1"/>
</dbReference>
<dbReference type="EMBL" id="CP033169">
    <property type="protein sequence ID" value="AYO31001.1"/>
    <property type="molecule type" value="Genomic_DNA"/>
</dbReference>
<evidence type="ECO:0000256" key="1">
    <source>
        <dbReference type="ARBA" id="ARBA00022485"/>
    </source>
</evidence>
<dbReference type="AlphaFoldDB" id="A0A3G2R6G8"/>
<dbReference type="PANTHER" id="PTHR43726">
    <property type="entry name" value="3-METHYLORNITHINE SYNTHASE"/>
    <property type="match status" value="1"/>
</dbReference>
<reference evidence="10 11" key="1">
    <citation type="submission" date="2018-10" db="EMBL/GenBank/DDBJ databases">
        <authorList>
            <person name="Zhang X."/>
        </authorList>
    </citation>
    <scope>NUCLEOTIDE SEQUENCE [LARGE SCALE GENOMIC DNA]</scope>
    <source>
        <strain evidence="10 11">SK-G1</strain>
    </source>
</reference>
<dbReference type="SUPFAM" id="SSF102114">
    <property type="entry name" value="Radical SAM enzymes"/>
    <property type="match status" value="1"/>
</dbReference>
<evidence type="ECO:0000256" key="3">
    <source>
        <dbReference type="ARBA" id="ARBA00022723"/>
    </source>
</evidence>
<dbReference type="PROSITE" id="PS51918">
    <property type="entry name" value="RADICAL_SAM"/>
    <property type="match status" value="1"/>
</dbReference>
<feature type="binding site" evidence="8">
    <location>
        <position position="148"/>
    </location>
    <ligand>
        <name>(3R)-3-methyl-D-ornithine</name>
        <dbReference type="ChEBI" id="CHEBI:64642"/>
    </ligand>
</feature>
<feature type="binding site" evidence="7">
    <location>
        <position position="78"/>
    </location>
    <ligand>
        <name>[4Fe-4S] cluster</name>
        <dbReference type="ChEBI" id="CHEBI:49883"/>
        <note>4Fe-4S-S-AdoMet</note>
    </ligand>
</feature>
<comment type="cofactor">
    <cofactor evidence="6">
        <name>[2Fe-2S] cluster</name>
        <dbReference type="ChEBI" id="CHEBI:190135"/>
    </cofactor>
</comment>
<dbReference type="Gene3D" id="3.20.20.70">
    <property type="entry name" value="Aldolase class I"/>
    <property type="match status" value="1"/>
</dbReference>
<dbReference type="InterPro" id="IPR058240">
    <property type="entry name" value="rSAM_sf"/>
</dbReference>
<dbReference type="Proteomes" id="UP000280960">
    <property type="component" value="Chromosome"/>
</dbReference>
<proteinExistence type="predicted"/>
<dbReference type="InterPro" id="IPR024021">
    <property type="entry name" value="FeFe-hyd_HydE_rSAM"/>
</dbReference>
<feature type="binding site" evidence="7">
    <location>
        <position position="81"/>
    </location>
    <ligand>
        <name>[4Fe-4S] cluster</name>
        <dbReference type="ChEBI" id="CHEBI:49883"/>
        <note>4Fe-4S-S-AdoMet</note>
    </ligand>
</feature>
<dbReference type="SFLD" id="SFLDG01060">
    <property type="entry name" value="BATS_domain_containing"/>
    <property type="match status" value="1"/>
</dbReference>
<dbReference type="SFLD" id="SFLDG01082">
    <property type="entry name" value="B12-binding_domain_containing"/>
    <property type="match status" value="1"/>
</dbReference>
<keyword evidence="1 7" id="KW-0004">4Fe-4S</keyword>
<evidence type="ECO:0000256" key="5">
    <source>
        <dbReference type="ARBA" id="ARBA00023014"/>
    </source>
</evidence>
<dbReference type="GO" id="GO:0042364">
    <property type="term" value="P:water-soluble vitamin biosynthetic process"/>
    <property type="evidence" value="ECO:0007669"/>
    <property type="project" value="UniProtKB-ARBA"/>
</dbReference>
<accession>A0A3G2R6G8</accession>
<dbReference type="NCBIfam" id="TIGR03956">
    <property type="entry name" value="rSAM_HydE"/>
    <property type="match status" value="1"/>
</dbReference>
<dbReference type="SMART" id="SM00729">
    <property type="entry name" value="Elp3"/>
    <property type="match status" value="1"/>
</dbReference>
<dbReference type="InterPro" id="IPR007197">
    <property type="entry name" value="rSAM"/>
</dbReference>
<evidence type="ECO:0000256" key="6">
    <source>
        <dbReference type="ARBA" id="ARBA00034078"/>
    </source>
</evidence>
<gene>
    <name evidence="10" type="primary">hydE</name>
    <name evidence="10" type="ORF">D2962_10630</name>
</gene>
<dbReference type="SFLD" id="SFLDF00348">
    <property type="entry name" value="FeFe_hydrogenase_maturase_(Hyd"/>
    <property type="match status" value="1"/>
</dbReference>
<dbReference type="InterPro" id="IPR006638">
    <property type="entry name" value="Elp3/MiaA/NifB-like_rSAM"/>
</dbReference>
<feature type="domain" description="Radical SAM core" evidence="9">
    <location>
        <begin position="60"/>
        <end position="280"/>
    </location>
</feature>
<dbReference type="PIRSF" id="PIRSF004762">
    <property type="entry name" value="CHP00423"/>
    <property type="match status" value="1"/>
</dbReference>
<sequence>MENWFSSGGIYLLNNIWEKIDSEEDLTKEELCCLLSLEDPEQLELLYQKADKIRKKYVGDEVHLRGLIEFSNYCRNNCHYCGIRRDNKKIKRYRMEIDEILNTAILASHMGYKTVVLQSGEDMYYTTDKLVELIKLIKSNADVAITLSIGERSYDDYVRFFEAGADRYLMRFETSNPELYAKLHPDSSFENRMNILKWLKQIGYQTGSGIMIGLPGQSIEDLAQDILKFKELDLDMIGVGPYICHQDTPLAGNPNGTVEMTLKVIALTRIVTKNTHIPATTALATLRPADGREKALQAGANVIMPNVSPVKYREFYELYPNKICIRENAKQCNSCIKRRIFSIGRTISKGYGHSLKKKMDNAIAL</sequence>
<feature type="binding site" evidence="8">
    <location>
        <position position="173"/>
    </location>
    <ligand>
        <name>S-adenosyl-L-methionine</name>
        <dbReference type="ChEBI" id="CHEBI:59789"/>
    </ligand>
</feature>
<evidence type="ECO:0000256" key="8">
    <source>
        <dbReference type="PIRSR" id="PIRSR004762-2"/>
    </source>
</evidence>
<dbReference type="PANTHER" id="PTHR43726:SF1">
    <property type="entry name" value="BIOTIN SYNTHASE"/>
    <property type="match status" value="1"/>
</dbReference>
<dbReference type="InterPro" id="IPR013785">
    <property type="entry name" value="Aldolase_TIM"/>
</dbReference>
<evidence type="ECO:0000259" key="9">
    <source>
        <dbReference type="PROSITE" id="PS51918"/>
    </source>
</evidence>
<keyword evidence="11" id="KW-1185">Reference proteome</keyword>